<sequence>MKYMDINMVGICRSFGTNKVLGGVNLHIRPGEVHALMGENGAGKSTLMNILTGIHKADAGTILVDGKEVTFQNNKDAEEHGIAFIHQELNIWPNLSVLENLFPTNQPRTRLGLIDFKEMRRRAEAKCKEIGIELPLDAIAGECSVGQQQMTEITRNLMLDAKTVIMDEPTAALTERETDSLFAVMKTLKNNGVSVIYISHRMEEVFNNCDTITVMRDGQTISTRPTEETGMDQIVNDMVGRVMSEYYPVRTNVPGDEVFRVENFTQPGVFRDVSFSVRKGEILGVAGLMGAGRTEIMRAIFGVDPHESGKLYLEGKEIIIKKPLDAINHGFGFITENRKSEGLILDFSIGKNIALPSEERLAKGHVINAKAERDFSEELSHRLGVKAQSIDLAASTLSGGNQQKVVIAKWVGMHPKLLILDEPTRGIDIGAKKDIYDLMNELTAKGVSIIMVSSELPEVIGMSDRIMVIHEGRVAGIVDHKDATQTRIMTLATGGE</sequence>
<dbReference type="PROSITE" id="PS00211">
    <property type="entry name" value="ABC_TRANSPORTER_1"/>
    <property type="match status" value="1"/>
</dbReference>
<keyword evidence="10" id="KW-0472">Membrane</keyword>
<dbReference type="FunFam" id="3.40.50.300:FF:000127">
    <property type="entry name" value="Ribose import ATP-binding protein RbsA"/>
    <property type="match status" value="1"/>
</dbReference>
<evidence type="ECO:0000256" key="9">
    <source>
        <dbReference type="ARBA" id="ARBA00022967"/>
    </source>
</evidence>
<evidence type="ECO:0000313" key="13">
    <source>
        <dbReference type="Proteomes" id="UP000320585"/>
    </source>
</evidence>
<keyword evidence="4" id="KW-1003">Cell membrane</keyword>
<dbReference type="FunFam" id="3.40.50.300:FF:000126">
    <property type="entry name" value="Galactose/methyl galactoside import ATP-binding protein MglA"/>
    <property type="match status" value="1"/>
</dbReference>
<evidence type="ECO:0000256" key="4">
    <source>
        <dbReference type="ARBA" id="ARBA00022475"/>
    </source>
</evidence>
<feature type="domain" description="ABC transporter" evidence="11">
    <location>
        <begin position="1"/>
        <end position="242"/>
    </location>
</feature>
<evidence type="ECO:0000256" key="8">
    <source>
        <dbReference type="ARBA" id="ARBA00022840"/>
    </source>
</evidence>
<evidence type="ECO:0000313" key="12">
    <source>
        <dbReference type="EMBL" id="BBK24711.1"/>
    </source>
</evidence>
<evidence type="ECO:0000256" key="3">
    <source>
        <dbReference type="ARBA" id="ARBA00022448"/>
    </source>
</evidence>
<dbReference type="GO" id="GO:0005524">
    <property type="term" value="F:ATP binding"/>
    <property type="evidence" value="ECO:0007669"/>
    <property type="project" value="UniProtKB-KW"/>
</dbReference>
<evidence type="ECO:0000256" key="1">
    <source>
        <dbReference type="ARBA" id="ARBA00004202"/>
    </source>
</evidence>
<dbReference type="CDD" id="cd03215">
    <property type="entry name" value="ABC_Carb_Monos_II"/>
    <property type="match status" value="1"/>
</dbReference>
<evidence type="ECO:0000259" key="11">
    <source>
        <dbReference type="PROSITE" id="PS50893"/>
    </source>
</evidence>
<keyword evidence="8 12" id="KW-0067">ATP-binding</keyword>
<comment type="subcellular location">
    <subcellularLocation>
        <location evidence="2">Cell inner membrane</location>
    </subcellularLocation>
    <subcellularLocation>
        <location evidence="1">Cell membrane</location>
        <topology evidence="1">Peripheral membrane protein</topology>
    </subcellularLocation>
</comment>
<dbReference type="Pfam" id="PF00005">
    <property type="entry name" value="ABC_tran"/>
    <property type="match status" value="2"/>
</dbReference>
<dbReference type="Gene3D" id="3.40.50.300">
    <property type="entry name" value="P-loop containing nucleotide triphosphate hydrolases"/>
    <property type="match status" value="2"/>
</dbReference>
<dbReference type="GO" id="GO:0016887">
    <property type="term" value="F:ATP hydrolysis activity"/>
    <property type="evidence" value="ECO:0007669"/>
    <property type="project" value="InterPro"/>
</dbReference>
<dbReference type="Proteomes" id="UP000320585">
    <property type="component" value="Chromosome"/>
</dbReference>
<evidence type="ECO:0000256" key="6">
    <source>
        <dbReference type="ARBA" id="ARBA00022737"/>
    </source>
</evidence>
<dbReference type="InterPro" id="IPR017871">
    <property type="entry name" value="ABC_transporter-like_CS"/>
</dbReference>
<dbReference type="AlphaFoldDB" id="A0A8D5A1Q7"/>
<evidence type="ECO:0000256" key="10">
    <source>
        <dbReference type="ARBA" id="ARBA00023136"/>
    </source>
</evidence>
<organism evidence="12 13">
    <name type="scientific">Dialister hominis</name>
    <dbReference type="NCBI Taxonomy" id="2582419"/>
    <lineage>
        <taxon>Bacteria</taxon>
        <taxon>Bacillati</taxon>
        <taxon>Bacillota</taxon>
        <taxon>Negativicutes</taxon>
        <taxon>Veillonellales</taxon>
        <taxon>Veillonellaceae</taxon>
        <taxon>Dialister</taxon>
    </lineage>
</organism>
<dbReference type="InterPro" id="IPR050107">
    <property type="entry name" value="ABC_carbohydrate_import_ATPase"/>
</dbReference>
<dbReference type="InterPro" id="IPR003439">
    <property type="entry name" value="ABC_transporter-like_ATP-bd"/>
</dbReference>
<keyword evidence="6" id="KW-0677">Repeat</keyword>
<dbReference type="CDD" id="cd03216">
    <property type="entry name" value="ABC_Carb_Monos_I"/>
    <property type="match status" value="1"/>
</dbReference>
<dbReference type="SMART" id="SM00382">
    <property type="entry name" value="AAA"/>
    <property type="match status" value="2"/>
</dbReference>
<dbReference type="InterPro" id="IPR003593">
    <property type="entry name" value="AAA+_ATPase"/>
</dbReference>
<feature type="domain" description="ABC transporter" evidence="11">
    <location>
        <begin position="253"/>
        <end position="496"/>
    </location>
</feature>
<accession>A0A8D5A1Q7</accession>
<keyword evidence="9" id="KW-1278">Translocase</keyword>
<evidence type="ECO:0000256" key="2">
    <source>
        <dbReference type="ARBA" id="ARBA00004533"/>
    </source>
</evidence>
<keyword evidence="7" id="KW-0547">Nucleotide-binding</keyword>
<dbReference type="PANTHER" id="PTHR43790:SF3">
    <property type="entry name" value="D-ALLOSE IMPORT ATP-BINDING PROTEIN ALSA-RELATED"/>
    <property type="match status" value="1"/>
</dbReference>
<proteinExistence type="predicted"/>
<keyword evidence="3" id="KW-0813">Transport</keyword>
<dbReference type="PANTHER" id="PTHR43790">
    <property type="entry name" value="CARBOHYDRATE TRANSPORT ATP-BINDING PROTEIN MG119-RELATED"/>
    <property type="match status" value="1"/>
</dbReference>
<protein>
    <submittedName>
        <fullName evidence="12">Ribose import ATP-binding protein RbsA</fullName>
    </submittedName>
</protein>
<dbReference type="SUPFAM" id="SSF52540">
    <property type="entry name" value="P-loop containing nucleoside triphosphate hydrolases"/>
    <property type="match status" value="2"/>
</dbReference>
<dbReference type="InterPro" id="IPR027417">
    <property type="entry name" value="P-loop_NTPase"/>
</dbReference>
<gene>
    <name evidence="12" type="primary">rbsA</name>
    <name evidence="12" type="ORF">Dia5BBH33_06460</name>
</gene>
<name>A0A8D5A1Q7_9FIRM</name>
<evidence type="ECO:0000256" key="5">
    <source>
        <dbReference type="ARBA" id="ARBA00022597"/>
    </source>
</evidence>
<dbReference type="PROSITE" id="PS50893">
    <property type="entry name" value="ABC_TRANSPORTER_2"/>
    <property type="match status" value="2"/>
</dbReference>
<dbReference type="KEGG" id="dho:Dia5BBH33_06460"/>
<evidence type="ECO:0000256" key="7">
    <source>
        <dbReference type="ARBA" id="ARBA00022741"/>
    </source>
</evidence>
<keyword evidence="13" id="KW-1185">Reference proteome</keyword>
<reference evidence="13" key="1">
    <citation type="submission" date="2019-05" db="EMBL/GenBank/DDBJ databases">
        <title>Complete genome sequencing of Dialister sp. strain 5BBH33.</title>
        <authorList>
            <person name="Sakamoto M."/>
            <person name="Murakami T."/>
            <person name="Mori H."/>
        </authorList>
    </citation>
    <scope>NUCLEOTIDE SEQUENCE [LARGE SCALE GENOMIC DNA]</scope>
    <source>
        <strain evidence="13">5BBH33</strain>
    </source>
</reference>
<keyword evidence="5" id="KW-0762">Sugar transport</keyword>
<dbReference type="EMBL" id="AP019697">
    <property type="protein sequence ID" value="BBK24711.1"/>
    <property type="molecule type" value="Genomic_DNA"/>
</dbReference>
<dbReference type="GO" id="GO:0005886">
    <property type="term" value="C:plasma membrane"/>
    <property type="evidence" value="ECO:0007669"/>
    <property type="project" value="UniProtKB-SubCell"/>
</dbReference>
<dbReference type="GO" id="GO:0015749">
    <property type="term" value="P:monosaccharide transmembrane transport"/>
    <property type="evidence" value="ECO:0007669"/>
    <property type="project" value="UniProtKB-ARBA"/>
</dbReference>